<evidence type="ECO:0000256" key="1">
    <source>
        <dbReference type="SAM" id="SignalP"/>
    </source>
</evidence>
<accession>A0ABV6FNN0</accession>
<organism evidence="2 3">
    <name type="scientific">Fontibacter flavus</name>
    <dbReference type="NCBI Taxonomy" id="654838"/>
    <lineage>
        <taxon>Bacteria</taxon>
        <taxon>Pseudomonadati</taxon>
        <taxon>Bacteroidota</taxon>
        <taxon>Cytophagia</taxon>
        <taxon>Cytophagales</taxon>
        <taxon>Cyclobacteriaceae</taxon>
        <taxon>Fontibacter</taxon>
    </lineage>
</organism>
<evidence type="ECO:0000313" key="3">
    <source>
        <dbReference type="Proteomes" id="UP001589797"/>
    </source>
</evidence>
<dbReference type="RefSeq" id="WP_382385916.1">
    <property type="nucleotide sequence ID" value="NZ_JBHLWI010000004.1"/>
</dbReference>
<proteinExistence type="predicted"/>
<comment type="caution">
    <text evidence="2">The sequence shown here is derived from an EMBL/GenBank/DDBJ whole genome shotgun (WGS) entry which is preliminary data.</text>
</comment>
<name>A0ABV6FNN0_9BACT</name>
<evidence type="ECO:0000313" key="2">
    <source>
        <dbReference type="EMBL" id="MFC0261468.1"/>
    </source>
</evidence>
<reference evidence="2 3" key="1">
    <citation type="submission" date="2024-09" db="EMBL/GenBank/DDBJ databases">
        <authorList>
            <person name="Sun Q."/>
            <person name="Mori K."/>
        </authorList>
    </citation>
    <scope>NUCLEOTIDE SEQUENCE [LARGE SCALE GENOMIC DNA]</scope>
    <source>
        <strain evidence="2 3">CCM 7650</strain>
    </source>
</reference>
<feature type="signal peptide" evidence="1">
    <location>
        <begin position="1"/>
        <end position="26"/>
    </location>
</feature>
<dbReference type="Proteomes" id="UP001589797">
    <property type="component" value="Unassembled WGS sequence"/>
</dbReference>
<gene>
    <name evidence="2" type="ORF">ACFFIP_02155</name>
</gene>
<keyword evidence="1" id="KW-0732">Signal</keyword>
<sequence length="65" mass="6980">MKKVSLILSTSTLILIFGFLPMNVEAGCNPGHESSGKQSWGSNWSLVCDKSTMAICCTSRPSSNQ</sequence>
<feature type="chain" id="PRO_5046083882" evidence="1">
    <location>
        <begin position="27"/>
        <end position="65"/>
    </location>
</feature>
<protein>
    <submittedName>
        <fullName evidence="2">Uncharacterized protein</fullName>
    </submittedName>
</protein>
<keyword evidence="3" id="KW-1185">Reference proteome</keyword>
<dbReference type="EMBL" id="JBHLWI010000004">
    <property type="protein sequence ID" value="MFC0261468.1"/>
    <property type="molecule type" value="Genomic_DNA"/>
</dbReference>